<dbReference type="KEGG" id="hhg:XM38_010380"/>
<protein>
    <submittedName>
        <fullName evidence="1">Uncharacterized protein</fullName>
    </submittedName>
</protein>
<sequence>MTWSLEQRAKDAYQAQRQAVATSLEPLLGQSSTELVADLDRLVPPQVWYQSLSYRTVESWRRERRLVCKLTTAARIELS</sequence>
<reference evidence="1 2" key="1">
    <citation type="journal article" date="2016" name="Biochim. Biophys. Acta">
        <title>Characterization of red-shifted phycobilisomes isolated from the chlorophyll f-containing cyanobacterium Halomicronema hongdechloris.</title>
        <authorList>
            <person name="Li Y."/>
            <person name="Lin Y."/>
            <person name="Garvey C.J."/>
            <person name="Birch D."/>
            <person name="Corkery R.W."/>
            <person name="Loughlin P.C."/>
            <person name="Scheer H."/>
            <person name="Willows R.D."/>
            <person name="Chen M."/>
        </authorList>
    </citation>
    <scope>NUCLEOTIDE SEQUENCE [LARGE SCALE GENOMIC DNA]</scope>
    <source>
        <strain evidence="1 2">C2206</strain>
    </source>
</reference>
<organism evidence="1 2">
    <name type="scientific">Halomicronema hongdechloris C2206</name>
    <dbReference type="NCBI Taxonomy" id="1641165"/>
    <lineage>
        <taxon>Bacteria</taxon>
        <taxon>Bacillati</taxon>
        <taxon>Cyanobacteriota</taxon>
        <taxon>Cyanophyceae</taxon>
        <taxon>Nodosilineales</taxon>
        <taxon>Nodosilineaceae</taxon>
        <taxon>Halomicronema</taxon>
    </lineage>
</organism>
<dbReference type="AlphaFoldDB" id="A0A1Z3HII4"/>
<dbReference type="RefSeq" id="WP_088429250.1">
    <property type="nucleotide sequence ID" value="NZ_CP021983.2"/>
</dbReference>
<name>A0A1Z3HII4_9CYAN</name>
<keyword evidence="2" id="KW-1185">Reference proteome</keyword>
<dbReference type="Proteomes" id="UP000191901">
    <property type="component" value="Chromosome"/>
</dbReference>
<dbReference type="EMBL" id="CP021983">
    <property type="protein sequence ID" value="ASC70108.1"/>
    <property type="molecule type" value="Genomic_DNA"/>
</dbReference>
<accession>A0A1Z3HII4</accession>
<evidence type="ECO:0000313" key="2">
    <source>
        <dbReference type="Proteomes" id="UP000191901"/>
    </source>
</evidence>
<gene>
    <name evidence="1" type="ORF">XM38_010380</name>
</gene>
<evidence type="ECO:0000313" key="1">
    <source>
        <dbReference type="EMBL" id="ASC70108.1"/>
    </source>
</evidence>
<proteinExistence type="predicted"/>